<organism evidence="2 3">
    <name type="scientific">Natrinema versiforme JCM 10478</name>
    <dbReference type="NCBI Taxonomy" id="1227496"/>
    <lineage>
        <taxon>Archaea</taxon>
        <taxon>Methanobacteriati</taxon>
        <taxon>Methanobacteriota</taxon>
        <taxon>Stenosarchaea group</taxon>
        <taxon>Halobacteria</taxon>
        <taxon>Halobacteriales</taxon>
        <taxon>Natrialbaceae</taxon>
        <taxon>Natrinema</taxon>
    </lineage>
</organism>
<name>L9Y207_9EURY</name>
<protein>
    <submittedName>
        <fullName evidence="2">Uncharacterized protein</fullName>
    </submittedName>
</protein>
<gene>
    <name evidence="2" type="ORF">C489_08930</name>
</gene>
<keyword evidence="1" id="KW-0472">Membrane</keyword>
<dbReference type="STRING" id="1227496.C489_08930"/>
<proteinExistence type="predicted"/>
<evidence type="ECO:0000256" key="1">
    <source>
        <dbReference type="SAM" id="Phobius"/>
    </source>
</evidence>
<dbReference type="AlphaFoldDB" id="L9Y207"/>
<sequence>MVALNTIVPVATNMVGNATHRLDGVGVWGGGITGGLIAGIAMGLVLHLGGNQIELLGGLAAEPGTAVGVGWAIHLLISIAFGLLFAALASRRAVQQLVGEFSDYVVLGLVFGAVLGLFAGGVLFPLAMEGAGVAALPLPFLPIAGPAAELVSALLFGLGHLVYGLVLGSVFATINGVTPGSVRDFVAVR</sequence>
<reference evidence="2 3" key="1">
    <citation type="journal article" date="2014" name="PLoS Genet.">
        <title>Phylogenetically driven sequencing of extremely halophilic archaea reveals strategies for static and dynamic osmo-response.</title>
        <authorList>
            <person name="Becker E.A."/>
            <person name="Seitzer P.M."/>
            <person name="Tritt A."/>
            <person name="Larsen D."/>
            <person name="Krusor M."/>
            <person name="Yao A.I."/>
            <person name="Wu D."/>
            <person name="Madern D."/>
            <person name="Eisen J.A."/>
            <person name="Darling A.E."/>
            <person name="Facciotti M.T."/>
        </authorList>
    </citation>
    <scope>NUCLEOTIDE SEQUENCE [LARGE SCALE GENOMIC DNA]</scope>
    <source>
        <strain evidence="2 3">JCM 10478</strain>
    </source>
</reference>
<keyword evidence="1" id="KW-1133">Transmembrane helix</keyword>
<evidence type="ECO:0000313" key="2">
    <source>
        <dbReference type="EMBL" id="ELY68114.1"/>
    </source>
</evidence>
<dbReference type="PATRIC" id="fig|1227496.3.peg.1807"/>
<keyword evidence="1" id="KW-0812">Transmembrane</keyword>
<keyword evidence="3" id="KW-1185">Reference proteome</keyword>
<evidence type="ECO:0000313" key="3">
    <source>
        <dbReference type="Proteomes" id="UP000011632"/>
    </source>
</evidence>
<dbReference type="EMBL" id="AOID01000026">
    <property type="protein sequence ID" value="ELY68114.1"/>
    <property type="molecule type" value="Genomic_DNA"/>
</dbReference>
<feature type="transmembrane region" description="Helical" evidence="1">
    <location>
        <begin position="101"/>
        <end position="127"/>
    </location>
</feature>
<feature type="transmembrane region" description="Helical" evidence="1">
    <location>
        <begin position="25"/>
        <end position="48"/>
    </location>
</feature>
<accession>L9Y207</accession>
<dbReference type="Proteomes" id="UP000011632">
    <property type="component" value="Unassembled WGS sequence"/>
</dbReference>
<feature type="transmembrane region" description="Helical" evidence="1">
    <location>
        <begin position="147"/>
        <end position="174"/>
    </location>
</feature>
<feature type="transmembrane region" description="Helical" evidence="1">
    <location>
        <begin position="68"/>
        <end position="89"/>
    </location>
</feature>
<comment type="caution">
    <text evidence="2">The sequence shown here is derived from an EMBL/GenBank/DDBJ whole genome shotgun (WGS) entry which is preliminary data.</text>
</comment>